<evidence type="ECO:0000313" key="1">
    <source>
        <dbReference type="EMBL" id="VVE59701.1"/>
    </source>
</evidence>
<dbReference type="AlphaFoldDB" id="A0A5E4ZE88"/>
<name>A0A5E4ZE88_9BURK</name>
<reference evidence="1 2" key="1">
    <citation type="submission" date="2019-08" db="EMBL/GenBank/DDBJ databases">
        <authorList>
            <person name="Peeters C."/>
        </authorList>
    </citation>
    <scope>NUCLEOTIDE SEQUENCE [LARGE SCALE GENOMIC DNA]</scope>
    <source>
        <strain evidence="1 2">LMG 30175</strain>
    </source>
</reference>
<organism evidence="1 2">
    <name type="scientific">Pandoraea terrae</name>
    <dbReference type="NCBI Taxonomy" id="1537710"/>
    <lineage>
        <taxon>Bacteria</taxon>
        <taxon>Pseudomonadati</taxon>
        <taxon>Pseudomonadota</taxon>
        <taxon>Betaproteobacteria</taxon>
        <taxon>Burkholderiales</taxon>
        <taxon>Burkholderiaceae</taxon>
        <taxon>Pandoraea</taxon>
    </lineage>
</organism>
<dbReference type="Proteomes" id="UP000414233">
    <property type="component" value="Unassembled WGS sequence"/>
</dbReference>
<gene>
    <name evidence="1" type="ORF">PTE30175_05608</name>
</gene>
<evidence type="ECO:0000313" key="2">
    <source>
        <dbReference type="Proteomes" id="UP000414233"/>
    </source>
</evidence>
<protein>
    <submittedName>
        <fullName evidence="1">Uncharacterized protein</fullName>
    </submittedName>
</protein>
<proteinExistence type="predicted"/>
<sequence length="481" mass="52068">MLRRDDELHRFADHIAFDHLHFHVQFGHAGGGGAFPVQRNLVVRRHHRVWRHQHVGAVRGVVGIQCAVLRLHDLRRGEFQCRADHIDDGAARAALVGVGGVFDRIRDGGDPLRDGGCGRIRHREREIRSPLDILRFLVRRDRGTLGRASIPGQRDAIIDDHAVIGGDGDRHIASAQIVQIELAIFGIDHGRRVEDGDADVDLDGGGRSPQRPVVDDVADPVGYRKVDGVSGVLDGLSAHRDHNILPDLARVANGHDRQVYTAPGELEPVAQRHVFPRGDGDIHALRGLVIADQIELDLGRREILVDHVRDGVGVEPAGRRELDDHGAPARRYDIAGEDQFDVVPHAGSADFALDEFDVARPDGQGDETVVVLLHDIERDRHRIRIGAVAFFPIQPEDVAGHHVPVWAGQYIDGAGIVGDVDQSDAAVGVTDGDGGGRQVVERLAIAPPAAGAGAAVGRPIRDGGGRVGRYDCVGRVHGSLH</sequence>
<keyword evidence="2" id="KW-1185">Reference proteome</keyword>
<dbReference type="EMBL" id="CABPRZ010000054">
    <property type="protein sequence ID" value="VVE59701.1"/>
    <property type="molecule type" value="Genomic_DNA"/>
</dbReference>
<accession>A0A5E4ZE88</accession>